<evidence type="ECO:0000313" key="6">
    <source>
        <dbReference type="Proteomes" id="UP000182248"/>
    </source>
</evidence>
<evidence type="ECO:0000256" key="4">
    <source>
        <dbReference type="ARBA" id="ARBA00013078"/>
    </source>
</evidence>
<dbReference type="EC" id="3.1.3.18" evidence="4"/>
<dbReference type="OrthoDB" id="9807630at2"/>
<dbReference type="EMBL" id="FPJE01000026">
    <property type="protein sequence ID" value="SFW71723.1"/>
    <property type="molecule type" value="Genomic_DNA"/>
</dbReference>
<evidence type="ECO:0000256" key="1">
    <source>
        <dbReference type="ARBA" id="ARBA00000830"/>
    </source>
</evidence>
<dbReference type="PANTHER" id="PTHR43434">
    <property type="entry name" value="PHOSPHOGLYCOLATE PHOSPHATASE"/>
    <property type="match status" value="1"/>
</dbReference>
<proteinExistence type="inferred from homology"/>
<dbReference type="SFLD" id="SFLDG01129">
    <property type="entry name" value="C1.5:_HAD__Beta-PGM__Phosphata"/>
    <property type="match status" value="1"/>
</dbReference>
<dbReference type="Pfam" id="PF13419">
    <property type="entry name" value="HAD_2"/>
    <property type="match status" value="1"/>
</dbReference>
<keyword evidence="6" id="KW-1185">Reference proteome</keyword>
<dbReference type="InterPro" id="IPR023214">
    <property type="entry name" value="HAD_sf"/>
</dbReference>
<dbReference type="Gene3D" id="1.10.150.240">
    <property type="entry name" value="Putative phosphatase, domain 2"/>
    <property type="match status" value="1"/>
</dbReference>
<accession>A0A1K1RIU7</accession>
<dbReference type="SFLD" id="SFLDS00003">
    <property type="entry name" value="Haloacid_Dehalogenase"/>
    <property type="match status" value="1"/>
</dbReference>
<dbReference type="InterPro" id="IPR050155">
    <property type="entry name" value="HAD-like_hydrolase_sf"/>
</dbReference>
<protein>
    <recommendedName>
        <fullName evidence="4">phosphoglycolate phosphatase</fullName>
        <ecNumber evidence="4">3.1.3.18</ecNumber>
    </recommendedName>
</protein>
<dbReference type="Gene3D" id="3.40.50.1000">
    <property type="entry name" value="HAD superfamily/HAD-like"/>
    <property type="match status" value="1"/>
</dbReference>
<dbReference type="InterPro" id="IPR041492">
    <property type="entry name" value="HAD_2"/>
</dbReference>
<comment type="pathway">
    <text evidence="2">Organic acid metabolism; glycolate biosynthesis; glycolate from 2-phosphoglycolate: step 1/1.</text>
</comment>
<evidence type="ECO:0000256" key="2">
    <source>
        <dbReference type="ARBA" id="ARBA00004818"/>
    </source>
</evidence>
<dbReference type="STRING" id="1150368.SAMN02927921_03591"/>
<sequence>MQNIKVVIFDLDGTLANTLPMCIAAFRKSVEPLTGNKVTDAEIVATFGPSEEGTIMALAPDHYDKGVASYLNYYEELHDMCPEPFEGIRELLELLKSRGVKLAMVTGKGKRSAEISMSRFGISHYFEKTETGDPKGPRKVDGIRNCLEYFGNPDSEEVIYVGDSPSDIGSCREAGIPIAAAAWAETAEPEALKAGAPDVLFYKVSEFFDWLEPRTIR</sequence>
<dbReference type="PANTHER" id="PTHR43434:SF1">
    <property type="entry name" value="PHOSPHOGLYCOLATE PHOSPHATASE"/>
    <property type="match status" value="1"/>
</dbReference>
<name>A0A1K1RIU7_9FLAO</name>
<reference evidence="5 6" key="1">
    <citation type="submission" date="2016-11" db="EMBL/GenBank/DDBJ databases">
        <authorList>
            <person name="Jaros S."/>
            <person name="Januszkiewicz K."/>
            <person name="Wedrychowicz H."/>
        </authorList>
    </citation>
    <scope>NUCLEOTIDE SEQUENCE [LARGE SCALE GENOMIC DNA]</scope>
    <source>
        <strain evidence="5 6">CGMCC 1.12145</strain>
    </source>
</reference>
<evidence type="ECO:0000256" key="3">
    <source>
        <dbReference type="ARBA" id="ARBA00006171"/>
    </source>
</evidence>
<dbReference type="GO" id="GO:0008967">
    <property type="term" value="F:phosphoglycolate phosphatase activity"/>
    <property type="evidence" value="ECO:0007669"/>
    <property type="project" value="UniProtKB-EC"/>
</dbReference>
<dbReference type="InterPro" id="IPR036412">
    <property type="entry name" value="HAD-like_sf"/>
</dbReference>
<gene>
    <name evidence="5" type="ORF">SAMN02927921_03591</name>
</gene>
<dbReference type="GO" id="GO:0005829">
    <property type="term" value="C:cytosol"/>
    <property type="evidence" value="ECO:0007669"/>
    <property type="project" value="TreeGrafter"/>
</dbReference>
<dbReference type="RefSeq" id="WP_072318872.1">
    <property type="nucleotide sequence ID" value="NZ_FPJE01000026.1"/>
</dbReference>
<dbReference type="Proteomes" id="UP000182248">
    <property type="component" value="Unassembled WGS sequence"/>
</dbReference>
<evidence type="ECO:0000313" key="5">
    <source>
        <dbReference type="EMBL" id="SFW71723.1"/>
    </source>
</evidence>
<dbReference type="GO" id="GO:0006281">
    <property type="term" value="P:DNA repair"/>
    <property type="evidence" value="ECO:0007669"/>
    <property type="project" value="TreeGrafter"/>
</dbReference>
<comment type="catalytic activity">
    <reaction evidence="1">
        <text>2-phosphoglycolate + H2O = glycolate + phosphate</text>
        <dbReference type="Rhea" id="RHEA:14369"/>
        <dbReference type="ChEBI" id="CHEBI:15377"/>
        <dbReference type="ChEBI" id="CHEBI:29805"/>
        <dbReference type="ChEBI" id="CHEBI:43474"/>
        <dbReference type="ChEBI" id="CHEBI:58033"/>
        <dbReference type="EC" id="3.1.3.18"/>
    </reaction>
</comment>
<dbReference type="SUPFAM" id="SSF56784">
    <property type="entry name" value="HAD-like"/>
    <property type="match status" value="1"/>
</dbReference>
<organism evidence="5 6">
    <name type="scientific">Sinomicrobium oceani</name>
    <dbReference type="NCBI Taxonomy" id="1150368"/>
    <lineage>
        <taxon>Bacteria</taxon>
        <taxon>Pseudomonadati</taxon>
        <taxon>Bacteroidota</taxon>
        <taxon>Flavobacteriia</taxon>
        <taxon>Flavobacteriales</taxon>
        <taxon>Flavobacteriaceae</taxon>
        <taxon>Sinomicrobium</taxon>
    </lineage>
</organism>
<dbReference type="AlphaFoldDB" id="A0A1K1RIU7"/>
<comment type="similarity">
    <text evidence="3">Belongs to the HAD-like hydrolase superfamily. CbbY/CbbZ/Gph/YieH family.</text>
</comment>
<dbReference type="InterPro" id="IPR023198">
    <property type="entry name" value="PGP-like_dom2"/>
</dbReference>